<organism evidence="2 3">
    <name type="scientific">Cellulophaga fucicola</name>
    <dbReference type="NCBI Taxonomy" id="76595"/>
    <lineage>
        <taxon>Bacteria</taxon>
        <taxon>Pseudomonadati</taxon>
        <taxon>Bacteroidota</taxon>
        <taxon>Flavobacteriia</taxon>
        <taxon>Flavobacteriales</taxon>
        <taxon>Flavobacteriaceae</taxon>
        <taxon>Cellulophaga</taxon>
    </lineage>
</organism>
<name>A0A1K1MRQ7_9FLAO</name>
<gene>
    <name evidence="2" type="ORF">SAMN05660313_00849</name>
</gene>
<reference evidence="3" key="1">
    <citation type="submission" date="2016-11" db="EMBL/GenBank/DDBJ databases">
        <authorList>
            <person name="Varghese N."/>
            <person name="Submissions S."/>
        </authorList>
    </citation>
    <scope>NUCLEOTIDE SEQUENCE [LARGE SCALE GENOMIC DNA]</scope>
    <source>
        <strain evidence="3">DSM 24786</strain>
    </source>
</reference>
<accession>A0A1K1MRQ7</accession>
<evidence type="ECO:0000313" key="2">
    <source>
        <dbReference type="EMBL" id="SFW25866.1"/>
    </source>
</evidence>
<proteinExistence type="predicted"/>
<keyword evidence="3" id="KW-1185">Reference proteome</keyword>
<dbReference type="EMBL" id="FPIY01000001">
    <property type="protein sequence ID" value="SFW25866.1"/>
    <property type="molecule type" value="Genomic_DNA"/>
</dbReference>
<dbReference type="AlphaFoldDB" id="A0A1K1MRQ7"/>
<sequence length="113" mass="12779">MLIIYNTIKFMTMKTEENIKKENSQATYNSNITEDDISALGEKGLRADSEDDRLLLDRKESIDFQGKDLDVPGRNPSKLNTKKSITDEENTLFAQGGEHNENLEAPERANTSK</sequence>
<feature type="compositionally biased region" description="Basic and acidic residues" evidence="1">
    <location>
        <begin position="98"/>
        <end position="107"/>
    </location>
</feature>
<protein>
    <submittedName>
        <fullName evidence="2">Uncharacterized protein</fullName>
    </submittedName>
</protein>
<feature type="region of interest" description="Disordered" evidence="1">
    <location>
        <begin position="66"/>
        <end position="113"/>
    </location>
</feature>
<dbReference type="STRING" id="76595.SAMN05660313_00849"/>
<evidence type="ECO:0000313" key="3">
    <source>
        <dbReference type="Proteomes" id="UP000183257"/>
    </source>
</evidence>
<evidence type="ECO:0000256" key="1">
    <source>
        <dbReference type="SAM" id="MobiDB-lite"/>
    </source>
</evidence>
<dbReference type="Proteomes" id="UP000183257">
    <property type="component" value="Unassembled WGS sequence"/>
</dbReference>